<evidence type="ECO:0000313" key="6">
    <source>
        <dbReference type="EMBL" id="MEE2041578.1"/>
    </source>
</evidence>
<evidence type="ECO:0000259" key="5">
    <source>
        <dbReference type="PROSITE" id="PS50977"/>
    </source>
</evidence>
<dbReference type="PANTHER" id="PTHR30055:SF234">
    <property type="entry name" value="HTH-TYPE TRANSCRIPTIONAL REGULATOR BETI"/>
    <property type="match status" value="1"/>
</dbReference>
<dbReference type="Pfam" id="PF00440">
    <property type="entry name" value="TetR_N"/>
    <property type="match status" value="1"/>
</dbReference>
<organism evidence="6 7">
    <name type="scientific">Nocardiopsis codii</name>
    <dbReference type="NCBI Taxonomy" id="3065942"/>
    <lineage>
        <taxon>Bacteria</taxon>
        <taxon>Bacillati</taxon>
        <taxon>Actinomycetota</taxon>
        <taxon>Actinomycetes</taxon>
        <taxon>Streptosporangiales</taxon>
        <taxon>Nocardiopsidaceae</taxon>
        <taxon>Nocardiopsis</taxon>
    </lineage>
</organism>
<name>A0ABU7KH94_9ACTN</name>
<gene>
    <name evidence="6" type="ORF">Q8791_30585</name>
</gene>
<proteinExistence type="predicted"/>
<protein>
    <submittedName>
        <fullName evidence="6">Helix-turn-helix domain-containing protein</fullName>
    </submittedName>
</protein>
<evidence type="ECO:0000256" key="3">
    <source>
        <dbReference type="ARBA" id="ARBA00023163"/>
    </source>
</evidence>
<comment type="caution">
    <text evidence="6">The sequence shown here is derived from an EMBL/GenBank/DDBJ whole genome shotgun (WGS) entry which is preliminary data.</text>
</comment>
<dbReference type="EMBL" id="JAUZMY010000055">
    <property type="protein sequence ID" value="MEE2041578.1"/>
    <property type="molecule type" value="Genomic_DNA"/>
</dbReference>
<feature type="DNA-binding region" description="H-T-H motif" evidence="4">
    <location>
        <begin position="34"/>
        <end position="53"/>
    </location>
</feature>
<evidence type="ECO:0000256" key="2">
    <source>
        <dbReference type="ARBA" id="ARBA00023125"/>
    </source>
</evidence>
<keyword evidence="2 4" id="KW-0238">DNA-binding</keyword>
<dbReference type="Gene3D" id="1.10.357.10">
    <property type="entry name" value="Tetracycline Repressor, domain 2"/>
    <property type="match status" value="1"/>
</dbReference>
<keyword evidence="7" id="KW-1185">Reference proteome</keyword>
<evidence type="ECO:0000256" key="4">
    <source>
        <dbReference type="PROSITE-ProRule" id="PRU00335"/>
    </source>
</evidence>
<keyword evidence="3" id="KW-0804">Transcription</keyword>
<dbReference type="PRINTS" id="PR00455">
    <property type="entry name" value="HTHTETR"/>
</dbReference>
<dbReference type="RefSeq" id="WP_330095335.1">
    <property type="nucleotide sequence ID" value="NZ_JAUZMY010000055.1"/>
</dbReference>
<sequence length="365" mass="38719">MARLNRAEQQARNRARVLAAARDEFAEHGFRDAKIDRIAERVELTRGAVYSNFPGKRALYFSVLAEAAERADEAPGVEPGTTAVAALGALARAWVSRLPLADSDEPLRIGAGLTPEVLADEPTRRSFAQLMRLDAVLLGLALEALEPPREPGGRRVRVAETVLTTLYGAGQMVGVAPGFVDPFNVIRACERLAGLDLDDAWPLPHIAHIPPASPVDEGWAPPEGFDAIRRRPVSLADDGVVVVLGLHRLEAVEDALRSAPADAAVTAVVVTGDPAEQAPMARLAVADLCGCLRQAFPEEAWPRLRLVFDDSGKTAAALGVPTVEDTTEVAVRVVGGRAVARAGHRGAGHAVGSFVPARGGDRARR</sequence>
<evidence type="ECO:0000313" key="7">
    <source>
        <dbReference type="Proteomes" id="UP001356095"/>
    </source>
</evidence>
<dbReference type="InterPro" id="IPR050109">
    <property type="entry name" value="HTH-type_TetR-like_transc_reg"/>
</dbReference>
<dbReference type="InterPro" id="IPR009057">
    <property type="entry name" value="Homeodomain-like_sf"/>
</dbReference>
<dbReference type="InterPro" id="IPR001647">
    <property type="entry name" value="HTH_TetR"/>
</dbReference>
<accession>A0ABU7KH94</accession>
<dbReference type="Proteomes" id="UP001356095">
    <property type="component" value="Unassembled WGS sequence"/>
</dbReference>
<dbReference type="PANTHER" id="PTHR30055">
    <property type="entry name" value="HTH-TYPE TRANSCRIPTIONAL REGULATOR RUTR"/>
    <property type="match status" value="1"/>
</dbReference>
<dbReference type="SUPFAM" id="SSF46689">
    <property type="entry name" value="Homeodomain-like"/>
    <property type="match status" value="1"/>
</dbReference>
<keyword evidence="1" id="KW-0805">Transcription regulation</keyword>
<evidence type="ECO:0000256" key="1">
    <source>
        <dbReference type="ARBA" id="ARBA00023015"/>
    </source>
</evidence>
<dbReference type="PROSITE" id="PS50977">
    <property type="entry name" value="HTH_TETR_2"/>
    <property type="match status" value="1"/>
</dbReference>
<reference evidence="6 7" key="1">
    <citation type="submission" date="2023-08" db="EMBL/GenBank/DDBJ databases">
        <authorList>
            <person name="Girao M."/>
            <person name="Carvalho M.F."/>
        </authorList>
    </citation>
    <scope>NUCLEOTIDE SEQUENCE [LARGE SCALE GENOMIC DNA]</scope>
    <source>
        <strain evidence="6 7">CT-R113</strain>
    </source>
</reference>
<feature type="domain" description="HTH tetR-type" evidence="5">
    <location>
        <begin position="11"/>
        <end position="71"/>
    </location>
</feature>